<dbReference type="OrthoDB" id="29647at2759"/>
<keyword evidence="3 4" id="KW-0648">Protein biosynthesis</keyword>
<evidence type="ECO:0000256" key="2">
    <source>
        <dbReference type="ARBA" id="ARBA00022540"/>
    </source>
</evidence>
<feature type="region of interest" description="Disordered" evidence="5">
    <location>
        <begin position="1"/>
        <end position="40"/>
    </location>
</feature>
<evidence type="ECO:0000256" key="3">
    <source>
        <dbReference type="ARBA" id="ARBA00022917"/>
    </source>
</evidence>
<dbReference type="InterPro" id="IPR027516">
    <property type="entry name" value="EIF3C"/>
</dbReference>
<feature type="compositionally biased region" description="Basic and acidic residues" evidence="5">
    <location>
        <begin position="316"/>
        <end position="343"/>
    </location>
</feature>
<evidence type="ECO:0000256" key="4">
    <source>
        <dbReference type="HAMAP-Rule" id="MF_03002"/>
    </source>
</evidence>
<evidence type="ECO:0000313" key="8">
    <source>
        <dbReference type="Proteomes" id="UP000887013"/>
    </source>
</evidence>
<feature type="compositionally biased region" description="Acidic residues" evidence="5">
    <location>
        <begin position="297"/>
        <end position="315"/>
    </location>
</feature>
<dbReference type="SUPFAM" id="SSF46785">
    <property type="entry name" value="Winged helix' DNA-binding domain"/>
    <property type="match status" value="1"/>
</dbReference>
<dbReference type="AlphaFoldDB" id="A0A8X6PPG4"/>
<dbReference type="GO" id="GO:0003743">
    <property type="term" value="F:translation initiation factor activity"/>
    <property type="evidence" value="ECO:0007669"/>
    <property type="project" value="UniProtKB-UniRule"/>
</dbReference>
<sequence length="1036" mass="120263">MSDNERLITEDNSDIESDIESEISINDSGSDECSFSDFSSDEETESLDDLTQKHGGKYTHLSFRLDIIDRLIERHGTVNEKKGRPSILPNPLRLTERHFLEVIAPNEKKLRPTRQCFVCCSKRNDSGKRLNMSRFFAGSDTESESSSSDEEQIPQKAQGITAAFTFSDEEEDIKRVVRSAREKRYEELTEIIKLIKNHKKIKDMSKLLTSFEDLTRSFLKTRPVIEKEEKGIIPKFYIRSLVELEDFVAECWEDREGRKNLSKNNSRSLATLRQKLRKYNKEFENDITNYRTNPTPENEDKEEEEEQESEDESDDEKPVDFLKKPPKAEKEDHKVKPMKKSDDGESDDDSIDWGSSSDEESSLSTDDEKYGGNLATKFLKKPGEKDDVKEVTKREKKRDKERRERKKDEDDEGWEEVKGGVPIIMEKPKMFAKDAEINHQVVLKKFNEILAARGKKGTDRSEQIDLLIELLSVCEAHNLGSGILLKIMFAIISAIYDYNPNIATCMKADMWQRCLDYIKQLLGILIENPNIVVGEHILEESEQLVTQPYRVKGCCLTVVERMDEEFTKMLQGCDAHSPEYVERLKDETVVCDIIERLQTYLEDRGTPSELCRIYLRRIEHLYYKFDSRMFEVKEDGTPAFLNGVGVITGQELPEKEEKEETSADIITKLCKFICAKDTTDRIRTQATLFRIYHLALHDRWFQARDLMLMSHLQLTIEHSDVSTMIIYNRALVQLGLCAFRHGYIKDAHAALLDIQSGGRAKELLAQGLLPQRQHERTPDQEKIEKRRQIPFHKHINLELLECVYLVSAMLLEIPYMAAHELEGRRRMISKSFHHQLRNSERQALVGPPESMREHVVAASKAMRVGNWRNCKDFIINEKMNAKVWDLFHQAEKVREMISQKIQEEALRTYLFTYSSYYDSLSVSRLAEMFELDQTVVHSILCKMIISEELMASLDEPSQSAMLHRTEPSRIQAMSLQLADKVSSFLEQNERLMDLKQGSYFGRNLGQQTGNRDSNFQKSNYSQQDRNWNRRNPQRAY</sequence>
<dbReference type="GO" id="GO:0016282">
    <property type="term" value="C:eukaryotic 43S preinitiation complex"/>
    <property type="evidence" value="ECO:0007669"/>
    <property type="project" value="UniProtKB-UniRule"/>
</dbReference>
<comment type="subunit">
    <text evidence="4">Component of the eukaryotic translation initiation factor 3 (eIF-3) complex.</text>
</comment>
<feature type="compositionally biased region" description="Basic residues" evidence="5">
    <location>
        <begin position="394"/>
        <end position="405"/>
    </location>
</feature>
<evidence type="ECO:0000313" key="7">
    <source>
        <dbReference type="EMBL" id="GFT82168.1"/>
    </source>
</evidence>
<comment type="subcellular location">
    <subcellularLocation>
        <location evidence="4">Cytoplasm</location>
    </subcellularLocation>
</comment>
<dbReference type="Proteomes" id="UP000887013">
    <property type="component" value="Unassembled WGS sequence"/>
</dbReference>
<feature type="region of interest" description="Disordered" evidence="5">
    <location>
        <begin position="283"/>
        <end position="414"/>
    </location>
</feature>
<feature type="compositionally biased region" description="Acidic residues" evidence="5">
    <location>
        <begin position="11"/>
        <end position="21"/>
    </location>
</feature>
<comment type="function">
    <text evidence="4">Component of the eukaryotic translation initiation factor 3 (eIF-3) complex, which is involved in protein synthesis of a specialized repertoire of mRNAs and, together with other initiation factors, stimulates binding of mRNA and methionyl-tRNAi to the 40S ribosome. The eIF-3 complex specifically targets and initiates translation of a subset of mRNAs involved in cell proliferation.</text>
</comment>
<dbReference type="GO" id="GO:0005852">
    <property type="term" value="C:eukaryotic translation initiation factor 3 complex"/>
    <property type="evidence" value="ECO:0007669"/>
    <property type="project" value="UniProtKB-UniRule"/>
</dbReference>
<keyword evidence="1 4" id="KW-0963">Cytoplasm</keyword>
<dbReference type="InterPro" id="IPR008905">
    <property type="entry name" value="EIF3C_N_dom"/>
</dbReference>
<comment type="similarity">
    <text evidence="4">Belongs to the eIF-3 subunit C family.</text>
</comment>
<feature type="compositionally biased region" description="Low complexity" evidence="5">
    <location>
        <begin position="22"/>
        <end position="38"/>
    </location>
</feature>
<dbReference type="InterPro" id="IPR036390">
    <property type="entry name" value="WH_DNA-bd_sf"/>
</dbReference>
<dbReference type="SMART" id="SM00088">
    <property type="entry name" value="PINT"/>
    <property type="match status" value="1"/>
</dbReference>
<evidence type="ECO:0000256" key="5">
    <source>
        <dbReference type="SAM" id="MobiDB-lite"/>
    </source>
</evidence>
<organism evidence="7 8">
    <name type="scientific">Nephila pilipes</name>
    <name type="common">Giant wood spider</name>
    <name type="synonym">Nephila maculata</name>
    <dbReference type="NCBI Taxonomy" id="299642"/>
    <lineage>
        <taxon>Eukaryota</taxon>
        <taxon>Metazoa</taxon>
        <taxon>Ecdysozoa</taxon>
        <taxon>Arthropoda</taxon>
        <taxon>Chelicerata</taxon>
        <taxon>Arachnida</taxon>
        <taxon>Araneae</taxon>
        <taxon>Araneomorphae</taxon>
        <taxon>Entelegynae</taxon>
        <taxon>Araneoidea</taxon>
        <taxon>Nephilidae</taxon>
        <taxon>Nephila</taxon>
    </lineage>
</organism>
<feature type="compositionally biased region" description="Basic and acidic residues" evidence="5">
    <location>
        <begin position="381"/>
        <end position="393"/>
    </location>
</feature>
<proteinExistence type="inferred from homology"/>
<dbReference type="PROSITE" id="PS50250">
    <property type="entry name" value="PCI"/>
    <property type="match status" value="1"/>
</dbReference>
<feature type="domain" description="PCI" evidence="6">
    <location>
        <begin position="791"/>
        <end position="967"/>
    </location>
</feature>
<dbReference type="FunFam" id="1.10.10.10:FF:000300">
    <property type="entry name" value="Eukaryotic translation initiation factor 3 subunit C"/>
    <property type="match status" value="1"/>
</dbReference>
<dbReference type="HAMAP" id="MF_03002">
    <property type="entry name" value="eIF3c"/>
    <property type="match status" value="1"/>
</dbReference>
<accession>A0A8X6PPG4</accession>
<comment type="caution">
    <text evidence="7">The sequence shown here is derived from an EMBL/GenBank/DDBJ whole genome shotgun (WGS) entry which is preliminary data.</text>
</comment>
<feature type="compositionally biased region" description="Acidic residues" evidence="5">
    <location>
        <begin position="344"/>
        <end position="361"/>
    </location>
</feature>
<reference evidence="7" key="1">
    <citation type="submission" date="2020-08" db="EMBL/GenBank/DDBJ databases">
        <title>Multicomponent nature underlies the extraordinary mechanical properties of spider dragline silk.</title>
        <authorList>
            <person name="Kono N."/>
            <person name="Nakamura H."/>
            <person name="Mori M."/>
            <person name="Yoshida Y."/>
            <person name="Ohtoshi R."/>
            <person name="Malay A.D."/>
            <person name="Moran D.A.P."/>
            <person name="Tomita M."/>
            <person name="Numata K."/>
            <person name="Arakawa K."/>
        </authorList>
    </citation>
    <scope>NUCLEOTIDE SEQUENCE</scope>
</reference>
<dbReference type="GO" id="GO:0003723">
    <property type="term" value="F:RNA binding"/>
    <property type="evidence" value="ECO:0007669"/>
    <property type="project" value="InterPro"/>
</dbReference>
<dbReference type="GO" id="GO:0031369">
    <property type="term" value="F:translation initiation factor binding"/>
    <property type="evidence" value="ECO:0007669"/>
    <property type="project" value="InterPro"/>
</dbReference>
<dbReference type="EMBL" id="BMAW01072272">
    <property type="protein sequence ID" value="GFT82168.1"/>
    <property type="molecule type" value="Genomic_DNA"/>
</dbReference>
<keyword evidence="2 4" id="KW-0396">Initiation factor</keyword>
<keyword evidence="8" id="KW-1185">Reference proteome</keyword>
<gene>
    <name evidence="7" type="primary">EIF3C</name>
    <name evidence="7" type="ORF">NPIL_566971</name>
</gene>
<dbReference type="InterPro" id="IPR000717">
    <property type="entry name" value="PCI_dom"/>
</dbReference>
<evidence type="ECO:0000259" key="6">
    <source>
        <dbReference type="PROSITE" id="PS50250"/>
    </source>
</evidence>
<protein>
    <recommendedName>
        <fullName evidence="4">Eukaryotic translation initiation factor 3 subunit C</fullName>
        <shortName evidence="4">eIF3c</shortName>
    </recommendedName>
    <alternativeName>
        <fullName evidence="4">Eukaryotic translation initiation factor 3 subunit 8</fullName>
    </alternativeName>
</protein>
<dbReference type="GO" id="GO:0033290">
    <property type="term" value="C:eukaryotic 48S preinitiation complex"/>
    <property type="evidence" value="ECO:0007669"/>
    <property type="project" value="UniProtKB-UniRule"/>
</dbReference>
<feature type="compositionally biased region" description="Polar residues" evidence="5">
    <location>
        <begin position="1004"/>
        <end position="1025"/>
    </location>
</feature>
<dbReference type="Pfam" id="PF05470">
    <property type="entry name" value="eIF-3c_N"/>
    <property type="match status" value="1"/>
</dbReference>
<dbReference type="PANTHER" id="PTHR13937">
    <property type="entry name" value="EUKARYOTIC TRANSLATION INITATION FACTOR 3, SUBUNIT 8 EIF3S8 -RELATED"/>
    <property type="match status" value="1"/>
</dbReference>
<dbReference type="Pfam" id="PF01399">
    <property type="entry name" value="PCI"/>
    <property type="match status" value="1"/>
</dbReference>
<dbReference type="InterPro" id="IPR058999">
    <property type="entry name" value="EIF3CL_C"/>
</dbReference>
<evidence type="ECO:0000256" key="1">
    <source>
        <dbReference type="ARBA" id="ARBA00022490"/>
    </source>
</evidence>
<dbReference type="PANTHER" id="PTHR13937:SF0">
    <property type="entry name" value="EUKARYOTIC TRANSLATION INITIATION FACTOR 3 SUBUNIT C-RELATED"/>
    <property type="match status" value="1"/>
</dbReference>
<dbReference type="Pfam" id="PF26569">
    <property type="entry name" value="EIF3CL_C"/>
    <property type="match status" value="1"/>
</dbReference>
<name>A0A8X6PPG4_NEPPI</name>
<feature type="region of interest" description="Disordered" evidence="5">
    <location>
        <begin position="1002"/>
        <end position="1036"/>
    </location>
</feature>
<dbReference type="GO" id="GO:0001732">
    <property type="term" value="P:formation of cytoplasmic translation initiation complex"/>
    <property type="evidence" value="ECO:0007669"/>
    <property type="project" value="UniProtKB-UniRule"/>
</dbReference>
<feature type="compositionally biased region" description="Polar residues" evidence="5">
    <location>
        <begin position="286"/>
        <end position="296"/>
    </location>
</feature>